<dbReference type="AlphaFoldDB" id="A0A841IZP2"/>
<dbReference type="Gene3D" id="3.30.230.10">
    <property type="match status" value="1"/>
</dbReference>
<evidence type="ECO:0000256" key="4">
    <source>
        <dbReference type="ARBA" id="ARBA00022801"/>
    </source>
</evidence>
<comment type="similarity">
    <text evidence="6">Belongs to the RnpA family.</text>
</comment>
<keyword evidence="5 6" id="KW-0694">RNA-binding</keyword>
<name>A0A841IZP2_9ACTN</name>
<dbReference type="Proteomes" id="UP000536604">
    <property type="component" value="Unassembled WGS sequence"/>
</dbReference>
<dbReference type="GO" id="GO:0000049">
    <property type="term" value="F:tRNA binding"/>
    <property type="evidence" value="ECO:0007669"/>
    <property type="project" value="UniProtKB-UniRule"/>
</dbReference>
<dbReference type="NCBIfam" id="TIGR00188">
    <property type="entry name" value="rnpA"/>
    <property type="match status" value="1"/>
</dbReference>
<feature type="region of interest" description="Disordered" evidence="8">
    <location>
        <begin position="126"/>
        <end position="171"/>
    </location>
</feature>
<dbReference type="InterPro" id="IPR000100">
    <property type="entry name" value="RNase_P"/>
</dbReference>
<comment type="subunit">
    <text evidence="6">Consists of a catalytic RNA component (M1 or rnpB) and a protein subunit.</text>
</comment>
<evidence type="ECO:0000256" key="3">
    <source>
        <dbReference type="ARBA" id="ARBA00022759"/>
    </source>
</evidence>
<accession>A0A841IZP2</accession>
<keyword evidence="1 6" id="KW-0819">tRNA processing</keyword>
<evidence type="ECO:0000256" key="6">
    <source>
        <dbReference type="HAMAP-Rule" id="MF_00227"/>
    </source>
</evidence>
<protein>
    <recommendedName>
        <fullName evidence="6 7">Ribonuclease P protein component</fullName>
        <shortName evidence="6">RNase P protein</shortName>
        <shortName evidence="6">RNaseP protein</shortName>
        <ecNumber evidence="6 7">3.1.26.5</ecNumber>
    </recommendedName>
    <alternativeName>
        <fullName evidence="6">Protein C5</fullName>
    </alternativeName>
</protein>
<gene>
    <name evidence="6" type="primary">rnpA</name>
    <name evidence="9" type="ORF">FHS13_003702</name>
</gene>
<evidence type="ECO:0000256" key="2">
    <source>
        <dbReference type="ARBA" id="ARBA00022722"/>
    </source>
</evidence>
<evidence type="ECO:0000256" key="1">
    <source>
        <dbReference type="ARBA" id="ARBA00022694"/>
    </source>
</evidence>
<dbReference type="SUPFAM" id="SSF54211">
    <property type="entry name" value="Ribosomal protein S5 domain 2-like"/>
    <property type="match status" value="1"/>
</dbReference>
<keyword evidence="2 6" id="KW-0540">Nuclease</keyword>
<dbReference type="PANTHER" id="PTHR33992">
    <property type="entry name" value="RIBONUCLEASE P PROTEIN COMPONENT"/>
    <property type="match status" value="1"/>
</dbReference>
<feature type="region of interest" description="Disordered" evidence="8">
    <location>
        <begin position="1"/>
        <end position="60"/>
    </location>
</feature>
<dbReference type="InterPro" id="IPR020568">
    <property type="entry name" value="Ribosomal_Su5_D2-typ_SF"/>
</dbReference>
<comment type="catalytic activity">
    <reaction evidence="6">
        <text>Endonucleolytic cleavage of RNA, removing 5'-extranucleotides from tRNA precursor.</text>
        <dbReference type="EC" id="3.1.26.5"/>
    </reaction>
</comment>
<comment type="caution">
    <text evidence="9">The sequence shown here is derived from an EMBL/GenBank/DDBJ whole genome shotgun (WGS) entry which is preliminary data.</text>
</comment>
<dbReference type="Pfam" id="PF00825">
    <property type="entry name" value="Ribonuclease_P"/>
    <property type="match status" value="1"/>
</dbReference>
<dbReference type="EC" id="3.1.26.5" evidence="6 7"/>
<dbReference type="GO" id="GO:0004526">
    <property type="term" value="F:ribonuclease P activity"/>
    <property type="evidence" value="ECO:0007669"/>
    <property type="project" value="UniProtKB-UniRule"/>
</dbReference>
<comment type="function">
    <text evidence="6">RNaseP catalyzes the removal of the 5'-leader sequence from pre-tRNA to produce the mature 5'-terminus. It can also cleave other RNA substrates such as 4.5S RNA. The protein component plays an auxiliary but essential role in vivo by binding to the 5'-leader sequence and broadening the substrate specificity of the ribozyme.</text>
</comment>
<organism evidence="9 10">
    <name type="scientific">Nocardiopsis algeriensis</name>
    <dbReference type="NCBI Taxonomy" id="1478215"/>
    <lineage>
        <taxon>Bacteria</taxon>
        <taxon>Bacillati</taxon>
        <taxon>Actinomycetota</taxon>
        <taxon>Actinomycetes</taxon>
        <taxon>Streptosporangiales</taxon>
        <taxon>Nocardiopsidaceae</taxon>
        <taxon>Nocardiopsis</taxon>
    </lineage>
</organism>
<evidence type="ECO:0000256" key="7">
    <source>
        <dbReference type="NCBIfam" id="TIGR00188"/>
    </source>
</evidence>
<reference evidence="9 10" key="1">
    <citation type="submission" date="2020-08" db="EMBL/GenBank/DDBJ databases">
        <title>Genomic Encyclopedia of Type Strains, Phase III (KMG-III): the genomes of soil and plant-associated and newly described type strains.</title>
        <authorList>
            <person name="Whitman W."/>
        </authorList>
    </citation>
    <scope>NUCLEOTIDE SEQUENCE [LARGE SCALE GENOMIC DNA]</scope>
    <source>
        <strain evidence="9 10">CECT 8712</strain>
    </source>
</reference>
<dbReference type="HAMAP" id="MF_00227">
    <property type="entry name" value="RNase_P"/>
    <property type="match status" value="1"/>
</dbReference>
<dbReference type="EMBL" id="JACHJO010000011">
    <property type="protein sequence ID" value="MBB6121728.1"/>
    <property type="molecule type" value="Genomic_DNA"/>
</dbReference>
<dbReference type="GO" id="GO:0030677">
    <property type="term" value="C:ribonuclease P complex"/>
    <property type="evidence" value="ECO:0007669"/>
    <property type="project" value="TreeGrafter"/>
</dbReference>
<proteinExistence type="inferred from homology"/>
<evidence type="ECO:0000256" key="8">
    <source>
        <dbReference type="SAM" id="MobiDB-lite"/>
    </source>
</evidence>
<evidence type="ECO:0000313" key="10">
    <source>
        <dbReference type="Proteomes" id="UP000536604"/>
    </source>
</evidence>
<sequence>MLSPRNRMRHSTEFGSVMRSGQRASRDDLGVVYLPPPSGDQGSGGTGKDPHSFSEGGTADAPRVGFVVSKAVGGAVVRKGVQRRLRHLMRPRLASLPDGSLLVVRAKPSAAVARYEDLAAQLDSAITAAMRPRGGSRRRRGRGDTRPPGPAQTQATGDRPPSGDGERRTDR</sequence>
<keyword evidence="10" id="KW-1185">Reference proteome</keyword>
<evidence type="ECO:0000313" key="9">
    <source>
        <dbReference type="EMBL" id="MBB6121728.1"/>
    </source>
</evidence>
<dbReference type="InterPro" id="IPR014721">
    <property type="entry name" value="Ribsml_uS5_D2-typ_fold_subgr"/>
</dbReference>
<evidence type="ECO:0000256" key="5">
    <source>
        <dbReference type="ARBA" id="ARBA00022884"/>
    </source>
</evidence>
<keyword evidence="3 6" id="KW-0255">Endonuclease</keyword>
<dbReference type="GO" id="GO:0042781">
    <property type="term" value="F:3'-tRNA processing endoribonuclease activity"/>
    <property type="evidence" value="ECO:0007669"/>
    <property type="project" value="TreeGrafter"/>
</dbReference>
<dbReference type="GO" id="GO:0001682">
    <property type="term" value="P:tRNA 5'-leader removal"/>
    <property type="evidence" value="ECO:0007669"/>
    <property type="project" value="UniProtKB-UniRule"/>
</dbReference>
<dbReference type="RefSeq" id="WP_184293158.1">
    <property type="nucleotide sequence ID" value="NZ_JACHJO010000011.1"/>
</dbReference>
<dbReference type="PANTHER" id="PTHR33992:SF1">
    <property type="entry name" value="RIBONUCLEASE P PROTEIN COMPONENT"/>
    <property type="match status" value="1"/>
</dbReference>
<keyword evidence="4 6" id="KW-0378">Hydrolase</keyword>